<gene>
    <name evidence="1" type="ORF">LCGC14_2002650</name>
</gene>
<comment type="caution">
    <text evidence="1">The sequence shown here is derived from an EMBL/GenBank/DDBJ whole genome shotgun (WGS) entry which is preliminary data.</text>
</comment>
<dbReference type="EMBL" id="LAZR01022788">
    <property type="protein sequence ID" value="KKL80649.1"/>
    <property type="molecule type" value="Genomic_DNA"/>
</dbReference>
<dbReference type="AlphaFoldDB" id="A0A0F9F2P8"/>
<name>A0A0F9F2P8_9ZZZZ</name>
<protein>
    <submittedName>
        <fullName evidence="1">Uncharacterized protein</fullName>
    </submittedName>
</protein>
<reference evidence="1" key="1">
    <citation type="journal article" date="2015" name="Nature">
        <title>Complex archaea that bridge the gap between prokaryotes and eukaryotes.</title>
        <authorList>
            <person name="Spang A."/>
            <person name="Saw J.H."/>
            <person name="Jorgensen S.L."/>
            <person name="Zaremba-Niedzwiedzka K."/>
            <person name="Martijn J."/>
            <person name="Lind A.E."/>
            <person name="van Eijk R."/>
            <person name="Schleper C."/>
            <person name="Guy L."/>
            <person name="Ettema T.J."/>
        </authorList>
    </citation>
    <scope>NUCLEOTIDE SEQUENCE</scope>
</reference>
<organism evidence="1">
    <name type="scientific">marine sediment metagenome</name>
    <dbReference type="NCBI Taxonomy" id="412755"/>
    <lineage>
        <taxon>unclassified sequences</taxon>
        <taxon>metagenomes</taxon>
        <taxon>ecological metagenomes</taxon>
    </lineage>
</organism>
<sequence length="100" mass="11199">MPDDVAIEPEVDPTYVFRLLAELQQELEGLHRKMNEVDLLRHYEDDIQLPTGERTSGLEVRIGATSELVENVKASLTSNEPNVVIKALRDGDPAQENTSK</sequence>
<proteinExistence type="predicted"/>
<accession>A0A0F9F2P8</accession>
<evidence type="ECO:0000313" key="1">
    <source>
        <dbReference type="EMBL" id="KKL80649.1"/>
    </source>
</evidence>